<keyword evidence="4" id="KW-0808">Transferase</keyword>
<dbReference type="CDD" id="cd09275">
    <property type="entry name" value="RNase_HI_RT_DIRS1"/>
    <property type="match status" value="1"/>
</dbReference>
<keyword evidence="4" id="KW-0548">Nucleotidyltransferase</keyword>
<evidence type="ECO:0000313" key="5">
    <source>
        <dbReference type="Proteomes" id="UP000030108"/>
    </source>
</evidence>
<dbReference type="EMBL" id="JATN01000263">
    <property type="protein sequence ID" value="EUC67549.1"/>
    <property type="molecule type" value="Genomic_DNA"/>
</dbReference>
<dbReference type="PANTHER" id="PTHR33050:SF7">
    <property type="entry name" value="RIBONUCLEASE H"/>
    <property type="match status" value="1"/>
</dbReference>
<dbReference type="InterPro" id="IPR052055">
    <property type="entry name" value="Hepadnavirus_pol/RT"/>
</dbReference>
<dbReference type="SUPFAM" id="SSF56349">
    <property type="entry name" value="DNA breaking-rejoining enzymes"/>
    <property type="match status" value="1"/>
</dbReference>
<sequence>MQMTGEATVASSASGQIAIWNGLRLWSTAIAYESKLNGDQSTLQSGIGTSTTTFCAVPSTTRMSFLYLHPPTTFRAAHSQHLLNPWHVRCGVRPTTSIAHTHAPAAPRTVGVFVAEPSATPHPDATRKSKQTENLFASRAAEKTGSSMEPNSATDLIALADAAKTRVEIHPTSVPCAENPTTAPKPALLRPQRPPLLLLPDMWEAELRDLGLLEEFNDVPTGLRVGFKIGAAGPVTKTTIPDNHSSARAMPDVITEHITQELAAGRYSGPYNKNSLEHLIGPFSVAPLGVVDKPSAPGKFRIIQDFSYPRNHPSTSLNSQIDPDEFTCTWGFFGDVVKIIAEAPPGSLGATFDVESAYRQMPIHDDDLPHTVVHWNGDFYIDHRAPFGAASSNGIFGRCGDSMATIYTRRGFGRILKWVDDFVFIHFPPDSPDGMDAEIFGSVDAVYALADRLGWPWKRAKTVPFGSSFVYLGLNWDIPKRHVSIPCKKREKYSKRVRTWADASKVSLKETQEVIGSLVHCSMVIPEGRPKLAGLIAFAASFPHAHSKRFIRKAPSTRALSDTSWWLEILQIKDIGCQIQIPPPPMDLEIFTDASTSHGLGVIVGSEWAAWTLLDGWKQDSRDIGWAEAIAVEMAIFWVIQNGIRRTSITVRCDNQGVVFAWKAGRSRNAQQNDTIARVMALCMSNDIHLSLEYIESALNPADRPSRGLSPEGSLVFVSKPPEVPRYLRPYISRYNPLPHPLSVHSPPTAWLGNSAQFSLSGFLPVSANWAALPPDLSAQVELALSHGYAKGTLSNYESARKSFLDFCERHHVPAHLRFPAGESILCGFAASMAAEYSGSYASNVISGLKNWHIVHNQPWLGSARLGIILRGVNSLAPPESKKQPRSAVTPAMLTILANELVWNNGEDLATFAAALVAFWGQCRLGELLGCARTRHQPDKLPSRTSLMAPFTAAGSCELHLPSTKMQPIRGEKVTILRQHGILDPIHALYSHLAFNRAVSDNSHLFASASIGREGLRIRNLTKEVFLDRVNSIWSKHGFPRITGHCFRIGGTTELLLRGTAPDLVQKMGRWSSDAHLRYWRETKFIAASHAEFLPSDQDTTPRRLNPPPGHLARTTQARTMW</sequence>
<dbReference type="Gene3D" id="1.10.150.130">
    <property type="match status" value="1"/>
</dbReference>
<comment type="caution">
    <text evidence="4">The sequence shown here is derived from an EMBL/GenBank/DDBJ whole genome shotgun (WGS) entry which is preliminary data.</text>
</comment>
<keyword evidence="1" id="KW-0238">DNA-binding</keyword>
<gene>
    <name evidence="4" type="ORF">RSOL_544040</name>
</gene>
<dbReference type="AlphaFoldDB" id="X8JUY1"/>
<dbReference type="InterPro" id="IPR010998">
    <property type="entry name" value="Integrase_recombinase_N"/>
</dbReference>
<dbReference type="Gene3D" id="1.10.443.10">
    <property type="entry name" value="Intergrase catalytic core"/>
    <property type="match status" value="1"/>
</dbReference>
<reference evidence="5" key="1">
    <citation type="journal article" date="2014" name="Genome Announc.">
        <title>Draft genome sequence of the plant-pathogenic soil fungus Rhizoctonia solani anastomosis group 3 strain Rhs1AP.</title>
        <authorList>
            <person name="Cubeta M.A."/>
            <person name="Thomas E."/>
            <person name="Dean R.A."/>
            <person name="Jabaji S."/>
            <person name="Neate S.M."/>
            <person name="Tavantzis S."/>
            <person name="Toda T."/>
            <person name="Vilgalys R."/>
            <person name="Bharathan N."/>
            <person name="Fedorova-Abrams N."/>
            <person name="Pakala S.B."/>
            <person name="Pakala S.M."/>
            <person name="Zafar N."/>
            <person name="Joardar V."/>
            <person name="Losada L."/>
            <person name="Nierman W.C."/>
        </authorList>
    </citation>
    <scope>NUCLEOTIDE SEQUENCE [LARGE SCALE GENOMIC DNA]</scope>
    <source>
        <strain evidence="5">AG-3</strain>
    </source>
</reference>
<dbReference type="GO" id="GO:0015074">
    <property type="term" value="P:DNA integration"/>
    <property type="evidence" value="ECO:0007669"/>
    <property type="project" value="InterPro"/>
</dbReference>
<dbReference type="PANTHER" id="PTHR33050">
    <property type="entry name" value="REVERSE TRANSCRIPTASE DOMAIN-CONTAINING PROTEIN"/>
    <property type="match status" value="1"/>
</dbReference>
<keyword evidence="2" id="KW-0233">DNA recombination</keyword>
<dbReference type="GO" id="GO:0006310">
    <property type="term" value="P:DNA recombination"/>
    <property type="evidence" value="ECO:0007669"/>
    <property type="project" value="UniProtKB-KW"/>
</dbReference>
<proteinExistence type="predicted"/>
<evidence type="ECO:0000313" key="4">
    <source>
        <dbReference type="EMBL" id="EUC67549.1"/>
    </source>
</evidence>
<dbReference type="GO" id="GO:0003677">
    <property type="term" value="F:DNA binding"/>
    <property type="evidence" value="ECO:0007669"/>
    <property type="project" value="UniProtKB-KW"/>
</dbReference>
<keyword evidence="4" id="KW-0695">RNA-directed DNA polymerase</keyword>
<dbReference type="InterPro" id="IPR011010">
    <property type="entry name" value="DNA_brk_join_enz"/>
</dbReference>
<name>X8JUY1_9AGAM</name>
<protein>
    <submittedName>
        <fullName evidence="4">Reverse transcriptase domain protein, putative</fullName>
    </submittedName>
</protein>
<dbReference type="OrthoDB" id="3266428at2759"/>
<dbReference type="GO" id="GO:0003964">
    <property type="term" value="F:RNA-directed DNA polymerase activity"/>
    <property type="evidence" value="ECO:0007669"/>
    <property type="project" value="UniProtKB-KW"/>
</dbReference>
<dbReference type="Proteomes" id="UP000030108">
    <property type="component" value="Unassembled WGS sequence"/>
</dbReference>
<feature type="region of interest" description="Disordered" evidence="3">
    <location>
        <begin position="1096"/>
        <end position="1122"/>
    </location>
</feature>
<evidence type="ECO:0000256" key="2">
    <source>
        <dbReference type="ARBA" id="ARBA00023172"/>
    </source>
</evidence>
<evidence type="ECO:0000256" key="3">
    <source>
        <dbReference type="SAM" id="MobiDB-lite"/>
    </source>
</evidence>
<accession>X8JUY1</accession>
<organism evidence="4 5">
    <name type="scientific">Rhizoctonia solani AG-3 Rhs1AP</name>
    <dbReference type="NCBI Taxonomy" id="1086054"/>
    <lineage>
        <taxon>Eukaryota</taxon>
        <taxon>Fungi</taxon>
        <taxon>Dikarya</taxon>
        <taxon>Basidiomycota</taxon>
        <taxon>Agaricomycotina</taxon>
        <taxon>Agaricomycetes</taxon>
        <taxon>Cantharellales</taxon>
        <taxon>Ceratobasidiaceae</taxon>
        <taxon>Rhizoctonia</taxon>
    </lineage>
</organism>
<evidence type="ECO:0000256" key="1">
    <source>
        <dbReference type="ARBA" id="ARBA00023125"/>
    </source>
</evidence>
<dbReference type="InterPro" id="IPR043502">
    <property type="entry name" value="DNA/RNA_pol_sf"/>
</dbReference>
<dbReference type="SUPFAM" id="SSF56672">
    <property type="entry name" value="DNA/RNA polymerases"/>
    <property type="match status" value="1"/>
</dbReference>
<dbReference type="InterPro" id="IPR013762">
    <property type="entry name" value="Integrase-like_cat_sf"/>
</dbReference>